<dbReference type="AlphaFoldDB" id="A0A1Q9CME6"/>
<sequence>MTFAGSVFCPGNDRYSHLSRDLPGMARITVSQIVAADKQVFVRLIEAGIRPKRGDDKSFPMDGALMAALESYEVSFLLLHGAVTKPPKRPNPFRLPHDPKKPRKGTGKGAQKTGAGGRGNFLHGFSKWSSGDLSLEAAILLVLIGKEFEATGLDLEKKLPDVFGTSADARFFSHIFSADSIILVPLRRRAGFRLLLPTTTVAEARDWGSQGAVAQWAADPFDARRMWRSSLRPDAEQLKHETAGLAIPAPSKFEAFAVRRATSALGDPEHGAVCNSGNPPAVDASSRERQDKGLPVVWHHGRPDRACNRRRASPVR</sequence>
<accession>A0A1Q9CME6</accession>
<name>A0A1Q9CME6_SYMMI</name>
<comment type="caution">
    <text evidence="2">The sequence shown here is derived from an EMBL/GenBank/DDBJ whole genome shotgun (WGS) entry which is preliminary data.</text>
</comment>
<protein>
    <submittedName>
        <fullName evidence="2">Uncharacterized protein</fullName>
    </submittedName>
</protein>
<evidence type="ECO:0000313" key="3">
    <source>
        <dbReference type="Proteomes" id="UP000186817"/>
    </source>
</evidence>
<proteinExistence type="predicted"/>
<gene>
    <name evidence="2" type="ORF">AK812_SmicGene35059</name>
</gene>
<dbReference type="OrthoDB" id="412986at2759"/>
<dbReference type="EMBL" id="LSRX01001068">
    <property type="protein sequence ID" value="OLP84109.1"/>
    <property type="molecule type" value="Genomic_DNA"/>
</dbReference>
<keyword evidence="3" id="KW-1185">Reference proteome</keyword>
<reference evidence="2 3" key="1">
    <citation type="submission" date="2016-02" db="EMBL/GenBank/DDBJ databases">
        <title>Genome analysis of coral dinoflagellate symbionts highlights evolutionary adaptations to a symbiotic lifestyle.</title>
        <authorList>
            <person name="Aranda M."/>
            <person name="Li Y."/>
            <person name="Liew Y.J."/>
            <person name="Baumgarten S."/>
            <person name="Simakov O."/>
            <person name="Wilson M."/>
            <person name="Piel J."/>
            <person name="Ashoor H."/>
            <person name="Bougouffa S."/>
            <person name="Bajic V.B."/>
            <person name="Ryu T."/>
            <person name="Ravasi T."/>
            <person name="Bayer T."/>
            <person name="Micklem G."/>
            <person name="Kim H."/>
            <person name="Bhak J."/>
            <person name="Lajeunesse T.C."/>
            <person name="Voolstra C.R."/>
        </authorList>
    </citation>
    <scope>NUCLEOTIDE SEQUENCE [LARGE SCALE GENOMIC DNA]</scope>
    <source>
        <strain evidence="2 3">CCMP2467</strain>
    </source>
</reference>
<organism evidence="2 3">
    <name type="scientific">Symbiodinium microadriaticum</name>
    <name type="common">Dinoflagellate</name>
    <name type="synonym">Zooxanthella microadriatica</name>
    <dbReference type="NCBI Taxonomy" id="2951"/>
    <lineage>
        <taxon>Eukaryota</taxon>
        <taxon>Sar</taxon>
        <taxon>Alveolata</taxon>
        <taxon>Dinophyceae</taxon>
        <taxon>Suessiales</taxon>
        <taxon>Symbiodiniaceae</taxon>
        <taxon>Symbiodinium</taxon>
    </lineage>
</organism>
<feature type="region of interest" description="Disordered" evidence="1">
    <location>
        <begin position="85"/>
        <end position="116"/>
    </location>
</feature>
<evidence type="ECO:0000313" key="2">
    <source>
        <dbReference type="EMBL" id="OLP84109.1"/>
    </source>
</evidence>
<dbReference type="Proteomes" id="UP000186817">
    <property type="component" value="Unassembled WGS sequence"/>
</dbReference>
<evidence type="ECO:0000256" key="1">
    <source>
        <dbReference type="SAM" id="MobiDB-lite"/>
    </source>
</evidence>
<feature type="region of interest" description="Disordered" evidence="1">
    <location>
        <begin position="268"/>
        <end position="316"/>
    </location>
</feature>